<feature type="compositionally biased region" description="Basic and acidic residues" evidence="2">
    <location>
        <begin position="181"/>
        <end position="199"/>
    </location>
</feature>
<feature type="compositionally biased region" description="Low complexity" evidence="2">
    <location>
        <begin position="216"/>
        <end position="229"/>
    </location>
</feature>
<dbReference type="NCBIfam" id="TIGR00684">
    <property type="entry name" value="narJ"/>
    <property type="match status" value="1"/>
</dbReference>
<dbReference type="SUPFAM" id="SSF89155">
    <property type="entry name" value="TorD-like"/>
    <property type="match status" value="1"/>
</dbReference>
<dbReference type="GO" id="GO:0016530">
    <property type="term" value="F:metallochaperone activity"/>
    <property type="evidence" value="ECO:0007669"/>
    <property type="project" value="TreeGrafter"/>
</dbReference>
<evidence type="ECO:0000313" key="4">
    <source>
        <dbReference type="Proteomes" id="UP000631034"/>
    </source>
</evidence>
<evidence type="ECO:0000256" key="1">
    <source>
        <dbReference type="ARBA" id="ARBA00023063"/>
    </source>
</evidence>
<dbReference type="GO" id="GO:0051082">
    <property type="term" value="F:unfolded protein binding"/>
    <property type="evidence" value="ECO:0007669"/>
    <property type="project" value="InterPro"/>
</dbReference>
<dbReference type="AlphaFoldDB" id="A0A8J6YVV5"/>
<keyword evidence="1" id="KW-0534">Nitrate assimilation</keyword>
<dbReference type="Proteomes" id="UP000631034">
    <property type="component" value="Unassembled WGS sequence"/>
</dbReference>
<proteinExistence type="predicted"/>
<dbReference type="GO" id="GO:0051131">
    <property type="term" value="P:chaperone-mediated protein complex assembly"/>
    <property type="evidence" value="ECO:0007669"/>
    <property type="project" value="InterPro"/>
</dbReference>
<evidence type="ECO:0000313" key="3">
    <source>
        <dbReference type="EMBL" id="MBE1237379.1"/>
    </source>
</evidence>
<name>A0A8J6YVV5_9PROT</name>
<sequence length="236" mass="25770">METFRILGLLLDYPNAEVVAAGPALIGRLAEEGLLHGDHLRALGLFVERRMTTDLLEIQEDYVHTFDRTRSHCLHLFEHVHGESRDRGTAMVALLQTYEDRGLSPDSRELPDYLPLFLEFLSQCSPEEAREFLGDAIAIVALIGQRLRAKASPYACVFDALESLSDRAPDEVRVAALGHTAGERPDDRPDDRDEPDASRDANSALETPCFPIGTASHPGAPSGGVSPSPLKAGGFQ</sequence>
<dbReference type="InterPro" id="IPR036411">
    <property type="entry name" value="TorD-like_sf"/>
</dbReference>
<feature type="region of interest" description="Disordered" evidence="2">
    <location>
        <begin position="177"/>
        <end position="236"/>
    </location>
</feature>
<dbReference type="InterPro" id="IPR003765">
    <property type="entry name" value="NO3_reductase_chaperone_NarJ"/>
</dbReference>
<dbReference type="EMBL" id="JACZHT010000004">
    <property type="protein sequence ID" value="MBE1237379.1"/>
    <property type="molecule type" value="Genomic_DNA"/>
</dbReference>
<dbReference type="PANTHER" id="PTHR43680">
    <property type="entry name" value="NITRATE REDUCTASE MOLYBDENUM COFACTOR ASSEMBLY CHAPERONE"/>
    <property type="match status" value="1"/>
</dbReference>
<organism evidence="3 4">
    <name type="scientific">Phaeovibrio sulfidiphilus</name>
    <dbReference type="NCBI Taxonomy" id="1220600"/>
    <lineage>
        <taxon>Bacteria</taxon>
        <taxon>Pseudomonadati</taxon>
        <taxon>Pseudomonadota</taxon>
        <taxon>Alphaproteobacteria</taxon>
        <taxon>Rhodospirillales</taxon>
        <taxon>Rhodospirillaceae</taxon>
        <taxon>Phaeovibrio</taxon>
    </lineage>
</organism>
<dbReference type="InterPro" id="IPR020945">
    <property type="entry name" value="DMSO/NO3_reduct_chaperone"/>
</dbReference>
<reference evidence="3" key="1">
    <citation type="submission" date="2020-10" db="EMBL/GenBank/DDBJ databases">
        <title>Genome sequence of the unusual species of purple photosynthetic bacteria, Phaeovibrio sulfidiphilus DSM 23193, type strain.</title>
        <authorList>
            <person name="Kyndt J.A."/>
            <person name="Meyer T.E."/>
        </authorList>
    </citation>
    <scope>NUCLEOTIDE SEQUENCE</scope>
    <source>
        <strain evidence="3">DSM 23193</strain>
    </source>
</reference>
<dbReference type="GO" id="GO:0042128">
    <property type="term" value="P:nitrate assimilation"/>
    <property type="evidence" value="ECO:0007669"/>
    <property type="project" value="UniProtKB-KW"/>
</dbReference>
<dbReference type="PANTHER" id="PTHR43680:SF2">
    <property type="entry name" value="NITRATE REDUCTASE MOLYBDENUM COFACTOR ASSEMBLY CHAPERONE NARJ"/>
    <property type="match status" value="1"/>
</dbReference>
<comment type="caution">
    <text evidence="3">The sequence shown here is derived from an EMBL/GenBank/DDBJ whole genome shotgun (WGS) entry which is preliminary data.</text>
</comment>
<dbReference type="Pfam" id="PF02613">
    <property type="entry name" value="Nitrate_red_del"/>
    <property type="match status" value="1"/>
</dbReference>
<dbReference type="Gene3D" id="1.10.3480.10">
    <property type="entry name" value="TorD-like"/>
    <property type="match status" value="1"/>
</dbReference>
<keyword evidence="4" id="KW-1185">Reference proteome</keyword>
<gene>
    <name evidence="3" type="primary">narJ</name>
    <name evidence="3" type="ORF">IHV25_06930</name>
</gene>
<evidence type="ECO:0000256" key="2">
    <source>
        <dbReference type="SAM" id="MobiDB-lite"/>
    </source>
</evidence>
<accession>A0A8J6YVV5</accession>
<dbReference type="RefSeq" id="WP_192534387.1">
    <property type="nucleotide sequence ID" value="NZ_JACZHT010000004.1"/>
</dbReference>
<protein>
    <submittedName>
        <fullName evidence="3">Nitrate reductase molybdenum cofactor assembly chaperone</fullName>
    </submittedName>
</protein>